<evidence type="ECO:0000256" key="4">
    <source>
        <dbReference type="ARBA" id="ARBA00023136"/>
    </source>
</evidence>
<dbReference type="SUPFAM" id="SSF51306">
    <property type="entry name" value="LexA/Signal peptidase"/>
    <property type="match status" value="1"/>
</dbReference>
<dbReference type="GO" id="GO:0004252">
    <property type="term" value="F:serine-type endopeptidase activity"/>
    <property type="evidence" value="ECO:0007669"/>
    <property type="project" value="InterPro"/>
</dbReference>
<accession>A0A218P3F2</accession>
<dbReference type="Gene3D" id="2.10.109.10">
    <property type="entry name" value="Umud Fragment, subunit A"/>
    <property type="match status" value="1"/>
</dbReference>
<dbReference type="KEGG" id="tce:A3L02_07730"/>
<feature type="transmembrane region" description="Helical" evidence="5">
    <location>
        <begin position="138"/>
        <end position="160"/>
    </location>
</feature>
<gene>
    <name evidence="7" type="ORF">A3L02_07730</name>
</gene>
<keyword evidence="8" id="KW-1185">Reference proteome</keyword>
<dbReference type="GO" id="GO:0006465">
    <property type="term" value="P:signal peptide processing"/>
    <property type="evidence" value="ECO:0007669"/>
    <property type="project" value="InterPro"/>
</dbReference>
<keyword evidence="3 5" id="KW-1133">Transmembrane helix</keyword>
<dbReference type="GeneID" id="33324641"/>
<evidence type="ECO:0000259" key="6">
    <source>
        <dbReference type="Pfam" id="PF10502"/>
    </source>
</evidence>
<evidence type="ECO:0000313" key="7">
    <source>
        <dbReference type="EMBL" id="ASI99453.1"/>
    </source>
</evidence>
<dbReference type="RefSeq" id="WP_088863379.1">
    <property type="nucleotide sequence ID" value="NZ_CP014854.1"/>
</dbReference>
<evidence type="ECO:0000256" key="5">
    <source>
        <dbReference type="SAM" id="Phobius"/>
    </source>
</evidence>
<organism evidence="7 8">
    <name type="scientific">Thermococcus celer Vu 13 = JCM 8558</name>
    <dbReference type="NCBI Taxonomy" id="1293037"/>
    <lineage>
        <taxon>Archaea</taxon>
        <taxon>Methanobacteriati</taxon>
        <taxon>Methanobacteriota</taxon>
        <taxon>Thermococci</taxon>
        <taxon>Thermococcales</taxon>
        <taxon>Thermococcaceae</taxon>
        <taxon>Thermococcus</taxon>
    </lineage>
</organism>
<evidence type="ECO:0000313" key="8">
    <source>
        <dbReference type="Proteomes" id="UP000197156"/>
    </source>
</evidence>
<protein>
    <submittedName>
        <fullName evidence="7">S26 family signal peptidase</fullName>
    </submittedName>
</protein>
<dbReference type="PANTHER" id="PTHR10806">
    <property type="entry name" value="SIGNAL PEPTIDASE COMPLEX CATALYTIC SUBUNIT SEC11"/>
    <property type="match status" value="1"/>
</dbReference>
<dbReference type="EMBL" id="CP014854">
    <property type="protein sequence ID" value="ASI99453.1"/>
    <property type="molecule type" value="Genomic_DNA"/>
</dbReference>
<dbReference type="InterPro" id="IPR001733">
    <property type="entry name" value="Peptidase_S26B"/>
</dbReference>
<comment type="subcellular location">
    <subcellularLocation>
        <location evidence="1">Membrane</location>
    </subcellularLocation>
</comment>
<proteinExistence type="predicted"/>
<dbReference type="OrthoDB" id="4822at2157"/>
<reference evidence="7 8" key="1">
    <citation type="submission" date="2016-03" db="EMBL/GenBank/DDBJ databases">
        <title>Complete genome sequence of Thermococcus celer.</title>
        <authorList>
            <person name="Oger P.M."/>
        </authorList>
    </citation>
    <scope>NUCLEOTIDE SEQUENCE [LARGE SCALE GENOMIC DNA]</scope>
    <source>
        <strain evidence="7 8">Vu 13</strain>
    </source>
</reference>
<sequence>MNARRRDILSILTYLFFSLVVLIVVLRFVFGFQYVVILTDSMEPHINPNDLVITKPVSRDDIRVGDVLLFRVEIGNSTYRILHRVVEVKTDPDGRIYYVTKGDNRNYTDPWRVYPDQAIGEPLLVIPKAGVVWHYTPLIVLGLFLLVIASLAYELAWLLLEEEPIRLKSRKADLITRRRKKIKVHHHKRR</sequence>
<dbReference type="PANTHER" id="PTHR10806:SF6">
    <property type="entry name" value="SIGNAL PEPTIDASE COMPLEX CATALYTIC SUBUNIT SEC11"/>
    <property type="match status" value="1"/>
</dbReference>
<dbReference type="AlphaFoldDB" id="A0A218P3F2"/>
<evidence type="ECO:0000256" key="1">
    <source>
        <dbReference type="ARBA" id="ARBA00004370"/>
    </source>
</evidence>
<dbReference type="NCBIfam" id="TIGR02228">
    <property type="entry name" value="sigpep_I_arch"/>
    <property type="match status" value="1"/>
</dbReference>
<keyword evidence="4 5" id="KW-0472">Membrane</keyword>
<dbReference type="Pfam" id="PF10502">
    <property type="entry name" value="Peptidase_S26"/>
    <property type="match status" value="1"/>
</dbReference>
<dbReference type="Proteomes" id="UP000197156">
    <property type="component" value="Chromosome"/>
</dbReference>
<dbReference type="InterPro" id="IPR036286">
    <property type="entry name" value="LexA/Signal_pep-like_sf"/>
</dbReference>
<name>A0A218P3F2_THECE</name>
<dbReference type="CDD" id="cd06530">
    <property type="entry name" value="S26_SPase_I"/>
    <property type="match status" value="1"/>
</dbReference>
<feature type="domain" description="Peptidase S26" evidence="6">
    <location>
        <begin position="16"/>
        <end position="86"/>
    </location>
</feature>
<evidence type="ECO:0000256" key="2">
    <source>
        <dbReference type="ARBA" id="ARBA00022692"/>
    </source>
</evidence>
<keyword evidence="2 5" id="KW-0812">Transmembrane</keyword>
<dbReference type="InterPro" id="IPR019533">
    <property type="entry name" value="Peptidase_S26"/>
</dbReference>
<feature type="transmembrane region" description="Helical" evidence="5">
    <location>
        <begin position="12"/>
        <end position="37"/>
    </location>
</feature>
<evidence type="ECO:0000256" key="3">
    <source>
        <dbReference type="ARBA" id="ARBA00022989"/>
    </source>
</evidence>
<dbReference type="GO" id="GO:0016020">
    <property type="term" value="C:membrane"/>
    <property type="evidence" value="ECO:0007669"/>
    <property type="project" value="UniProtKB-SubCell"/>
</dbReference>